<evidence type="ECO:0000313" key="4">
    <source>
        <dbReference type="Proteomes" id="UP000011135"/>
    </source>
</evidence>
<dbReference type="InterPro" id="IPR010791">
    <property type="entry name" value="AttH_dom"/>
</dbReference>
<dbReference type="Gene3D" id="2.40.370.10">
    <property type="entry name" value="AttH-like domain"/>
    <property type="match status" value="2"/>
</dbReference>
<dbReference type="PROSITE" id="PS51257">
    <property type="entry name" value="PROKAR_LIPOPROTEIN"/>
    <property type="match status" value="1"/>
</dbReference>
<gene>
    <name evidence="3" type="ORF">C900_02510</name>
</gene>
<evidence type="ECO:0000259" key="2">
    <source>
        <dbReference type="Pfam" id="PF07143"/>
    </source>
</evidence>
<evidence type="ECO:0000256" key="1">
    <source>
        <dbReference type="SAM" id="SignalP"/>
    </source>
</evidence>
<dbReference type="Proteomes" id="UP000011135">
    <property type="component" value="Unassembled WGS sequence"/>
</dbReference>
<dbReference type="eggNOG" id="COG5621">
    <property type="taxonomic scope" value="Bacteria"/>
</dbReference>
<feature type="chain" id="PRO_5003994016" description="AttH domain-containing protein" evidence="1">
    <location>
        <begin position="28"/>
        <end position="362"/>
    </location>
</feature>
<feature type="signal peptide" evidence="1">
    <location>
        <begin position="1"/>
        <end position="27"/>
    </location>
</feature>
<keyword evidence="4" id="KW-1185">Reference proteome</keyword>
<dbReference type="PANTHER" id="PTHR38591:SF1">
    <property type="entry name" value="BLL1000 PROTEIN"/>
    <property type="match status" value="1"/>
</dbReference>
<dbReference type="InterPro" id="IPR023374">
    <property type="entry name" value="AttH-like_dom_sf"/>
</dbReference>
<sequence length="362" mass="41773">MMFKQVMKKLPLICLLGLLSCKFTPYSGNDIYNNEAGPPQDEALHFKNSLEWWYFTGHLSDVHSGKEYGVEYVVFHFNPRNKHDYLMTNFAVTDPANNLFLHDYKIEKQDSLLQPELPVYLAINDKNRSHILQGAEGKYTIEANMAKQKVAITLSTEPSKPVLLHNGTGYETYGEYTKAGYYSYPRLQATGRLYINGDSVEVAGELWYDRQWNCVGVWQKQVAWDWISIQLDQPKEELMLYRLHHFGDNNVLYGGSYYTSNNEVISIDKKDIKLIELDFWKSGKSKAIYPVKWKLAIDKLDLDVTIEARMPNQELGVGFTSLYKLYYWEGMCSVVGTMGGEPVTGKSYVELTNRDAFKKYRD</sequence>
<comment type="caution">
    <text evidence="3">The sequence shown here is derived from an EMBL/GenBank/DDBJ whole genome shotgun (WGS) entry which is preliminary data.</text>
</comment>
<dbReference type="OrthoDB" id="9770826at2"/>
<organism evidence="3 4">
    <name type="scientific">Fulvivirga imtechensis AK7</name>
    <dbReference type="NCBI Taxonomy" id="1237149"/>
    <lineage>
        <taxon>Bacteria</taxon>
        <taxon>Pseudomonadati</taxon>
        <taxon>Bacteroidota</taxon>
        <taxon>Cytophagia</taxon>
        <taxon>Cytophagales</taxon>
        <taxon>Fulvivirgaceae</taxon>
        <taxon>Fulvivirga</taxon>
    </lineage>
</organism>
<dbReference type="Pfam" id="PF17186">
    <property type="entry name" value="Lipocalin_9"/>
    <property type="match status" value="1"/>
</dbReference>
<proteinExistence type="predicted"/>
<dbReference type="EMBL" id="AMZN01000037">
    <property type="protein sequence ID" value="ELR71595.1"/>
    <property type="molecule type" value="Genomic_DNA"/>
</dbReference>
<feature type="domain" description="AttH" evidence="2">
    <location>
        <begin position="51"/>
        <end position="213"/>
    </location>
</feature>
<keyword evidence="1" id="KW-0732">Signal</keyword>
<accession>L8JRV4</accession>
<dbReference type="SUPFAM" id="SSF159245">
    <property type="entry name" value="AttH-like"/>
    <property type="match status" value="1"/>
</dbReference>
<dbReference type="STRING" id="1237149.C900_02510"/>
<protein>
    <recommendedName>
        <fullName evidence="2">AttH domain-containing protein</fullName>
    </recommendedName>
</protein>
<evidence type="ECO:0000313" key="3">
    <source>
        <dbReference type="EMBL" id="ELR71595.1"/>
    </source>
</evidence>
<dbReference type="RefSeq" id="WP_009579919.1">
    <property type="nucleotide sequence ID" value="NZ_AMZN01000037.1"/>
</dbReference>
<dbReference type="Pfam" id="PF07143">
    <property type="entry name" value="CrtC"/>
    <property type="match status" value="1"/>
</dbReference>
<name>L8JRV4_9BACT</name>
<dbReference type="PANTHER" id="PTHR38591">
    <property type="entry name" value="HYDROLASE"/>
    <property type="match status" value="1"/>
</dbReference>
<dbReference type="AlphaFoldDB" id="L8JRV4"/>
<reference evidence="3 4" key="1">
    <citation type="submission" date="2012-12" db="EMBL/GenBank/DDBJ databases">
        <title>Genome assembly of Fulvivirga imtechensis AK7.</title>
        <authorList>
            <person name="Nupur N."/>
            <person name="Khatri I."/>
            <person name="Kumar R."/>
            <person name="Subramanian S."/>
            <person name="Pinnaka A."/>
        </authorList>
    </citation>
    <scope>NUCLEOTIDE SEQUENCE [LARGE SCALE GENOMIC DNA]</scope>
    <source>
        <strain evidence="3 4">AK7</strain>
    </source>
</reference>